<keyword evidence="1" id="KW-0812">Transmembrane</keyword>
<proteinExistence type="predicted"/>
<feature type="transmembrane region" description="Helical" evidence="1">
    <location>
        <begin position="21"/>
        <end position="40"/>
    </location>
</feature>
<comment type="caution">
    <text evidence="2">The sequence shown here is derived from an EMBL/GenBank/DDBJ whole genome shotgun (WGS) entry which is preliminary data.</text>
</comment>
<dbReference type="Proteomes" id="UP001206548">
    <property type="component" value="Unassembled WGS sequence"/>
</dbReference>
<evidence type="ECO:0000256" key="1">
    <source>
        <dbReference type="SAM" id="Phobius"/>
    </source>
</evidence>
<sequence length="246" mass="28496">MRTSEIKTTAKHLIANTKGSYALYAVSIMLLYASLLPNFAPSKTSITFNIMSLLISILTLLFTLSANFTMLLVTRQQKQTVQFWDNQLAFSKIYIWRLIRIHILKGIFLALLLGISFLGVSIIYLGKYLLTIDTISYYPIGFILLGSVISLWGFATVIRYYFAYRMSAYIAFDMINRDSDHYPSTLTIIKKSITLMKGYKWKLFLLDLSFIVWYLIVLMTFGLAYIYLFPYINVSEIIFYEKLDSH</sequence>
<keyword evidence="1" id="KW-1133">Transmembrane helix</keyword>
<keyword evidence="3" id="KW-1185">Reference proteome</keyword>
<evidence type="ECO:0000313" key="3">
    <source>
        <dbReference type="Proteomes" id="UP001206548"/>
    </source>
</evidence>
<feature type="transmembrane region" description="Helical" evidence="1">
    <location>
        <begin position="203"/>
        <end position="228"/>
    </location>
</feature>
<feature type="transmembrane region" description="Helical" evidence="1">
    <location>
        <begin position="106"/>
        <end position="125"/>
    </location>
</feature>
<organism evidence="2 3">
    <name type="scientific">Streptococcus sciuri</name>
    <dbReference type="NCBI Taxonomy" id="2973939"/>
    <lineage>
        <taxon>Bacteria</taxon>
        <taxon>Bacillati</taxon>
        <taxon>Bacillota</taxon>
        <taxon>Bacilli</taxon>
        <taxon>Lactobacillales</taxon>
        <taxon>Streptococcaceae</taxon>
        <taxon>Streptococcus</taxon>
    </lineage>
</organism>
<dbReference type="EMBL" id="JANUXX010000006">
    <property type="protein sequence ID" value="MCS4488515.1"/>
    <property type="molecule type" value="Genomic_DNA"/>
</dbReference>
<gene>
    <name evidence="2" type="ORF">NXS10_06035</name>
</gene>
<evidence type="ECO:0000313" key="2">
    <source>
        <dbReference type="EMBL" id="MCS4488515.1"/>
    </source>
</evidence>
<dbReference type="RefSeq" id="WP_259138768.1">
    <property type="nucleotide sequence ID" value="NZ_JANUXX010000006.1"/>
</dbReference>
<keyword evidence="1" id="KW-0472">Membrane</keyword>
<name>A0ABT2F7P7_9STRE</name>
<dbReference type="InterPro" id="IPR010380">
    <property type="entry name" value="DUF975"/>
</dbReference>
<feature type="transmembrane region" description="Helical" evidence="1">
    <location>
        <begin position="137"/>
        <end position="162"/>
    </location>
</feature>
<feature type="transmembrane region" description="Helical" evidence="1">
    <location>
        <begin position="46"/>
        <end position="73"/>
    </location>
</feature>
<reference evidence="2 3" key="1">
    <citation type="journal article" date="2023" name="Int. J. Syst. Evol. Microbiol.">
        <title>Streptococcus sciuri sp. nov., Staphylococcus marylandisciuri sp. nov. and Staphylococcus americanisciuri sp. nov., isolated from faeces of eastern grey squirrel (Sciurus carolinensis).</title>
        <authorList>
            <person name="Volokhov D.V."/>
            <person name="Zagorodnyaya T.A."/>
            <person name="Furtak V.A."/>
            <person name="Nattanmai G."/>
            <person name="Randall L."/>
            <person name="Jose S."/>
            <person name="Gao Y."/>
            <person name="Eisenberg T."/>
            <person name="Delmonte P."/>
            <person name="Blom J."/>
            <person name="Mitchell K.K."/>
        </authorList>
    </citation>
    <scope>NUCLEOTIDE SEQUENCE [LARGE SCALE GENOMIC DNA]</scope>
    <source>
        <strain evidence="2 3">SQ9-PEA</strain>
    </source>
</reference>
<protein>
    <submittedName>
        <fullName evidence="2">DUF975 family protein</fullName>
    </submittedName>
</protein>
<dbReference type="PANTHER" id="PTHR40076:SF1">
    <property type="entry name" value="MEMBRANE PROTEIN"/>
    <property type="match status" value="1"/>
</dbReference>
<accession>A0ABT2F7P7</accession>
<dbReference type="PANTHER" id="PTHR40076">
    <property type="entry name" value="MEMBRANE PROTEIN-RELATED"/>
    <property type="match status" value="1"/>
</dbReference>
<dbReference type="Pfam" id="PF06161">
    <property type="entry name" value="DUF975"/>
    <property type="match status" value="1"/>
</dbReference>